<evidence type="ECO:0000256" key="10">
    <source>
        <dbReference type="ARBA" id="ARBA00023170"/>
    </source>
</evidence>
<evidence type="ECO:0000256" key="3">
    <source>
        <dbReference type="ARBA" id="ARBA00022475"/>
    </source>
</evidence>
<comment type="subcellular location">
    <subcellularLocation>
        <location evidence="1">Cell membrane</location>
        <topology evidence="1">Multi-pass membrane protein</topology>
    </subcellularLocation>
</comment>
<feature type="transmembrane region" description="Helical" evidence="18">
    <location>
        <begin position="126"/>
        <end position="148"/>
    </location>
</feature>
<evidence type="ECO:0000256" key="14">
    <source>
        <dbReference type="ARBA" id="ARBA00025402"/>
    </source>
</evidence>
<name>A0AAE1AJA8_9GAST</name>
<keyword evidence="6 16" id="KW-0297">G-protein coupled receptor</keyword>
<comment type="caution">
    <text evidence="20">The sequence shown here is derived from an EMBL/GenBank/DDBJ whole genome shotgun (WGS) entry which is preliminary data.</text>
</comment>
<keyword evidence="21" id="KW-1185">Reference proteome</keyword>
<evidence type="ECO:0000256" key="18">
    <source>
        <dbReference type="SAM" id="Phobius"/>
    </source>
</evidence>
<keyword evidence="5 18" id="KW-1133">Transmembrane helix</keyword>
<protein>
    <recommendedName>
        <fullName evidence="2">Gastrin/cholecystokinin type B receptor</fullName>
    </recommendedName>
    <alternativeName>
        <fullName evidence="15">Cholecystokinin-2 receptor</fullName>
    </alternativeName>
</protein>
<gene>
    <name evidence="20" type="ORF">RRG08_029176</name>
</gene>
<dbReference type="InterPro" id="IPR000314">
    <property type="entry name" value="Gastrin_rcpt"/>
</dbReference>
<sequence>MDHSVCDTMFNTTNATTRYTQTGIENVTRAQYVRMCVNIRRAHNSDVSNIIILPYGLIFLLSVVGNGLVILTLVRHKKMRTITNMYLINLAVSDLLLAVFCMPFTLIPMLMEEFIFGPVLCVLIRYAQAVSVGVSCGTLVAISLERFYAICQPLKSRRWQTLAHSYRVIQAIWLSSVSIMIPIAVFNRVIKLKNGKQACREIWPSYLWESLYMVLLDLVLLVIPLFLMAFSYGHVAKELWSGMTISNNDPGSPLSETESTRLEVRDSVCLQPTSGATSGTGLSVSMSSLVTRQHQNGYSTPRQAGSSPLLDRRQQLQRQQHHLTPHIKRSSSAESSNTINTTRNGSGGSNTSHHQHHLHNNSSGTQSLMHPAYSARVLKNKKRVVKMLCVVVLEYFVCWTPLFLLNSWTVMDYLSARDHFTPLLKSAILLLSYMSSCVHPITYCFMNRRFRQSFADAFRCCFRQRQAANTNTALYSEASHALPPGGATAVAPKGQGPNGRAAMMGTNNRNFRITWKKR</sequence>
<evidence type="ECO:0000256" key="5">
    <source>
        <dbReference type="ARBA" id="ARBA00022989"/>
    </source>
</evidence>
<evidence type="ECO:0000256" key="13">
    <source>
        <dbReference type="ARBA" id="ARBA00023288"/>
    </source>
</evidence>
<feature type="transmembrane region" description="Helical" evidence="18">
    <location>
        <begin position="50"/>
        <end position="74"/>
    </location>
</feature>
<dbReference type="Proteomes" id="UP001283361">
    <property type="component" value="Unassembled WGS sequence"/>
</dbReference>
<dbReference type="AlphaFoldDB" id="A0AAE1AJA8"/>
<dbReference type="GO" id="GO:0015054">
    <property type="term" value="F:gastrin receptor activity"/>
    <property type="evidence" value="ECO:0007669"/>
    <property type="project" value="InterPro"/>
</dbReference>
<dbReference type="PANTHER" id="PTHR24238">
    <property type="entry name" value="G-PROTEIN COUPLED RECEPTOR"/>
    <property type="match status" value="1"/>
</dbReference>
<evidence type="ECO:0000256" key="17">
    <source>
        <dbReference type="SAM" id="MobiDB-lite"/>
    </source>
</evidence>
<dbReference type="PROSITE" id="PS50262">
    <property type="entry name" value="G_PROTEIN_RECEP_F1_2"/>
    <property type="match status" value="1"/>
</dbReference>
<feature type="region of interest" description="Disordered" evidence="17">
    <location>
        <begin position="294"/>
        <end position="367"/>
    </location>
</feature>
<reference evidence="20" key="1">
    <citation type="journal article" date="2023" name="G3 (Bethesda)">
        <title>A reference genome for the long-term kleptoplast-retaining sea slug Elysia crispata morphotype clarki.</title>
        <authorList>
            <person name="Eastman K.E."/>
            <person name="Pendleton A.L."/>
            <person name="Shaikh M.A."/>
            <person name="Suttiyut T."/>
            <person name="Ogas R."/>
            <person name="Tomko P."/>
            <person name="Gavelis G."/>
            <person name="Widhalm J.R."/>
            <person name="Wisecaver J.H."/>
        </authorList>
    </citation>
    <scope>NUCLEOTIDE SEQUENCE</scope>
    <source>
        <strain evidence="20">ECLA1</strain>
    </source>
</reference>
<evidence type="ECO:0000256" key="15">
    <source>
        <dbReference type="ARBA" id="ARBA00031093"/>
    </source>
</evidence>
<feature type="domain" description="G-protein coupled receptors family 1 profile" evidence="19">
    <location>
        <begin position="65"/>
        <end position="443"/>
    </location>
</feature>
<proteinExistence type="inferred from homology"/>
<evidence type="ECO:0000256" key="9">
    <source>
        <dbReference type="ARBA" id="ARBA00023157"/>
    </source>
</evidence>
<feature type="transmembrane region" description="Helical" evidence="18">
    <location>
        <begin position="210"/>
        <end position="233"/>
    </location>
</feature>
<organism evidence="20 21">
    <name type="scientific">Elysia crispata</name>
    <name type="common">lettuce slug</name>
    <dbReference type="NCBI Taxonomy" id="231223"/>
    <lineage>
        <taxon>Eukaryota</taxon>
        <taxon>Metazoa</taxon>
        <taxon>Spiralia</taxon>
        <taxon>Lophotrochozoa</taxon>
        <taxon>Mollusca</taxon>
        <taxon>Gastropoda</taxon>
        <taxon>Heterobranchia</taxon>
        <taxon>Euthyneura</taxon>
        <taxon>Panpulmonata</taxon>
        <taxon>Sacoglossa</taxon>
        <taxon>Placobranchoidea</taxon>
        <taxon>Plakobranchidae</taxon>
        <taxon>Elysia</taxon>
    </lineage>
</organism>
<dbReference type="PANTHER" id="PTHR24238:SF75">
    <property type="entry name" value="CHOLECYSTOKININ-LIKE RECEPTOR AT 17D1-RELATED"/>
    <property type="match status" value="1"/>
</dbReference>
<dbReference type="GO" id="GO:0008188">
    <property type="term" value="F:neuropeptide receptor activity"/>
    <property type="evidence" value="ECO:0007669"/>
    <property type="project" value="TreeGrafter"/>
</dbReference>
<keyword evidence="8" id="KW-0564">Palmitate</keyword>
<dbReference type="PRINTS" id="PR01822">
    <property type="entry name" value="CCYSTOKININR"/>
</dbReference>
<feature type="transmembrane region" description="Helical" evidence="18">
    <location>
        <begin position="168"/>
        <end position="190"/>
    </location>
</feature>
<evidence type="ECO:0000256" key="11">
    <source>
        <dbReference type="ARBA" id="ARBA00023180"/>
    </source>
</evidence>
<dbReference type="PROSITE" id="PS00237">
    <property type="entry name" value="G_PROTEIN_RECEP_F1_1"/>
    <property type="match status" value="1"/>
</dbReference>
<evidence type="ECO:0000256" key="2">
    <source>
        <dbReference type="ARBA" id="ARBA00019090"/>
    </source>
</evidence>
<evidence type="ECO:0000256" key="4">
    <source>
        <dbReference type="ARBA" id="ARBA00022692"/>
    </source>
</evidence>
<keyword evidence="11" id="KW-0325">Glycoprotein</keyword>
<evidence type="ECO:0000256" key="8">
    <source>
        <dbReference type="ARBA" id="ARBA00023139"/>
    </source>
</evidence>
<feature type="compositionally biased region" description="Polar residues" evidence="17">
    <location>
        <begin position="294"/>
        <end position="306"/>
    </location>
</feature>
<keyword evidence="3" id="KW-1003">Cell membrane</keyword>
<dbReference type="InterPro" id="IPR009126">
    <property type="entry name" value="Cholcskin_rcpt"/>
</dbReference>
<feature type="compositionally biased region" description="Basic residues" evidence="17">
    <location>
        <begin position="319"/>
        <end position="329"/>
    </location>
</feature>
<evidence type="ECO:0000256" key="6">
    <source>
        <dbReference type="ARBA" id="ARBA00023040"/>
    </source>
</evidence>
<evidence type="ECO:0000256" key="7">
    <source>
        <dbReference type="ARBA" id="ARBA00023136"/>
    </source>
</evidence>
<dbReference type="PRINTS" id="PR00237">
    <property type="entry name" value="GPCRRHODOPSN"/>
</dbReference>
<accession>A0AAE1AJA8</accession>
<dbReference type="Gene3D" id="1.20.1070.10">
    <property type="entry name" value="Rhodopsin 7-helix transmembrane proteins"/>
    <property type="match status" value="1"/>
</dbReference>
<keyword evidence="4 16" id="KW-0812">Transmembrane</keyword>
<keyword evidence="7 18" id="KW-0472">Membrane</keyword>
<comment type="similarity">
    <text evidence="16">Belongs to the G-protein coupled receptor 1 family.</text>
</comment>
<evidence type="ECO:0000256" key="12">
    <source>
        <dbReference type="ARBA" id="ARBA00023224"/>
    </source>
</evidence>
<dbReference type="GO" id="GO:0005886">
    <property type="term" value="C:plasma membrane"/>
    <property type="evidence" value="ECO:0007669"/>
    <property type="project" value="UniProtKB-SubCell"/>
</dbReference>
<keyword evidence="12 16" id="KW-0807">Transducer</keyword>
<feature type="transmembrane region" description="Helical" evidence="18">
    <location>
        <begin position="384"/>
        <end position="404"/>
    </location>
</feature>
<dbReference type="SMART" id="SM01381">
    <property type="entry name" value="7TM_GPCR_Srsx"/>
    <property type="match status" value="1"/>
</dbReference>
<feature type="transmembrane region" description="Helical" evidence="18">
    <location>
        <begin position="86"/>
        <end position="106"/>
    </location>
</feature>
<keyword evidence="13" id="KW-0449">Lipoprotein</keyword>
<dbReference type="InterPro" id="IPR017452">
    <property type="entry name" value="GPCR_Rhodpsn_7TM"/>
</dbReference>
<comment type="function">
    <text evidence="14">Receptor for gastrin and cholecystokinin. The CCK-B receptors occur throughout the central nervous system where they modulate anxiety, analgesia, arousal, and neuroleptic activity. This receptor mediates its action by association with G proteins that activate a phosphatidylinositol-calcium second messenger system.</text>
</comment>
<feature type="compositionally biased region" description="Polar residues" evidence="17">
    <location>
        <begin position="330"/>
        <end position="344"/>
    </location>
</feature>
<dbReference type="PRINTS" id="PR00527">
    <property type="entry name" value="GASTRINR"/>
</dbReference>
<evidence type="ECO:0000313" key="21">
    <source>
        <dbReference type="Proteomes" id="UP001283361"/>
    </source>
</evidence>
<evidence type="ECO:0000256" key="16">
    <source>
        <dbReference type="RuleBase" id="RU000688"/>
    </source>
</evidence>
<keyword evidence="9" id="KW-1015">Disulfide bond</keyword>
<feature type="transmembrane region" description="Helical" evidence="18">
    <location>
        <begin position="424"/>
        <end position="445"/>
    </location>
</feature>
<dbReference type="Pfam" id="PF00001">
    <property type="entry name" value="7tm_1"/>
    <property type="match status" value="1"/>
</dbReference>
<evidence type="ECO:0000259" key="19">
    <source>
        <dbReference type="PROSITE" id="PS50262"/>
    </source>
</evidence>
<dbReference type="EMBL" id="JAWDGP010001738">
    <property type="protein sequence ID" value="KAK3788722.1"/>
    <property type="molecule type" value="Genomic_DNA"/>
</dbReference>
<evidence type="ECO:0000313" key="20">
    <source>
        <dbReference type="EMBL" id="KAK3788722.1"/>
    </source>
</evidence>
<dbReference type="SUPFAM" id="SSF81321">
    <property type="entry name" value="Family A G protein-coupled receptor-like"/>
    <property type="match status" value="1"/>
</dbReference>
<dbReference type="InterPro" id="IPR000276">
    <property type="entry name" value="GPCR_Rhodpsn"/>
</dbReference>
<keyword evidence="10 16" id="KW-0675">Receptor</keyword>
<evidence type="ECO:0000256" key="1">
    <source>
        <dbReference type="ARBA" id="ARBA00004651"/>
    </source>
</evidence>